<evidence type="ECO:0000259" key="14">
    <source>
        <dbReference type="Pfam" id="PF06580"/>
    </source>
</evidence>
<organism evidence="15 16">
    <name type="scientific">Granulicatella adiacens ATCC 49175</name>
    <dbReference type="NCBI Taxonomy" id="638301"/>
    <lineage>
        <taxon>Bacteria</taxon>
        <taxon>Bacillati</taxon>
        <taxon>Bacillota</taxon>
        <taxon>Bacilli</taxon>
        <taxon>Lactobacillales</taxon>
        <taxon>Carnobacteriaceae</taxon>
        <taxon>Granulicatella</taxon>
    </lineage>
</organism>
<evidence type="ECO:0000256" key="9">
    <source>
        <dbReference type="ARBA" id="ARBA00022989"/>
    </source>
</evidence>
<keyword evidence="6" id="KW-0547">Nucleotide-binding</keyword>
<dbReference type="STRING" id="638301.HMPREF0444_0131"/>
<evidence type="ECO:0000256" key="11">
    <source>
        <dbReference type="ARBA" id="ARBA00023136"/>
    </source>
</evidence>
<evidence type="ECO:0000256" key="2">
    <source>
        <dbReference type="ARBA" id="ARBA00022475"/>
    </source>
</evidence>
<dbReference type="HOGENOM" id="CLU_020473_4_1_9"/>
<accession>C8NDY6</accession>
<keyword evidence="7 15" id="KW-0418">Kinase</keyword>
<protein>
    <submittedName>
        <fullName evidence="15">Histidine kinase</fullName>
        <ecNumber evidence="15">2.7.3.-</ecNumber>
    </submittedName>
</protein>
<feature type="transmembrane region" description="Helical" evidence="12">
    <location>
        <begin position="12"/>
        <end position="34"/>
    </location>
</feature>
<keyword evidence="16" id="KW-1185">Reference proteome</keyword>
<evidence type="ECO:0000256" key="12">
    <source>
        <dbReference type="SAM" id="Phobius"/>
    </source>
</evidence>
<feature type="domain" description="Histidine kinase/HSP90-like ATPase" evidence="13">
    <location>
        <begin position="437"/>
        <end position="543"/>
    </location>
</feature>
<dbReference type="Pfam" id="PF02518">
    <property type="entry name" value="HATPase_c"/>
    <property type="match status" value="1"/>
</dbReference>
<evidence type="ECO:0000259" key="13">
    <source>
        <dbReference type="Pfam" id="PF02518"/>
    </source>
</evidence>
<keyword evidence="8" id="KW-0067">ATP-binding</keyword>
<dbReference type="AlphaFoldDB" id="C8NDY6"/>
<dbReference type="InterPro" id="IPR003594">
    <property type="entry name" value="HATPase_dom"/>
</dbReference>
<keyword evidence="3" id="KW-0597">Phosphoprotein</keyword>
<dbReference type="GO" id="GO:0005886">
    <property type="term" value="C:plasma membrane"/>
    <property type="evidence" value="ECO:0007669"/>
    <property type="project" value="UniProtKB-SubCell"/>
</dbReference>
<feature type="transmembrane region" description="Helical" evidence="12">
    <location>
        <begin position="247"/>
        <end position="272"/>
    </location>
</feature>
<sequence length="556" mass="64918">MKLHSILSKRHSFKFFFQVLLVLLILITVISLFVSNATRDFIKNQNIQQLTSSIEIYANGLNDEMRSVERFLYSTITHDEGLEELNEPQSYMDYEQTVRKVQTTFNDYEYQHETHMSFLVATEGTHHFLSASTLYIPYQDYLYLKNNINSFRNNTDDRKWQPIIINDTEYLIKVVHYKEKTIMAIISADDILTPLRKLNIGKKGQISLKEPKNLSPSTHLIEADSERTQLPFDIYVAVDYTDVFKSIVLFEVLIAIVPILIAIASLVLIIFIRNRMLNPITRLTDRLLRIDESTSIYDITSSEGILEIDTANDKLSQVLFDMQELKIREYHAQLELKKVELNYLKSQIRPHFYLNMLSMIHSMLQTKNYKEIEELTILTSDYLRYLFMVDQDFSPLKKEIQHIKDYLEIQRIRYGNHIDFALTFDERLHNALVPSLLLQTFVENTIKHGFSFQDGIVINLSLQKRIVDEKPYIEICVKDNGPGFSREILSKLKNMESLISEDGHHIGITNAIERLNLLYSNDYTITFENNDTSGARIDVLVPYKELKGDSNEYTTR</sequence>
<keyword evidence="11 12" id="KW-0472">Membrane</keyword>
<dbReference type="GO" id="GO:0000155">
    <property type="term" value="F:phosphorelay sensor kinase activity"/>
    <property type="evidence" value="ECO:0007669"/>
    <property type="project" value="InterPro"/>
</dbReference>
<evidence type="ECO:0000256" key="3">
    <source>
        <dbReference type="ARBA" id="ARBA00022553"/>
    </source>
</evidence>
<gene>
    <name evidence="15" type="ORF">HMPREF0444_0131</name>
</gene>
<dbReference type="GO" id="GO:0005524">
    <property type="term" value="F:ATP binding"/>
    <property type="evidence" value="ECO:0007669"/>
    <property type="project" value="UniProtKB-KW"/>
</dbReference>
<keyword evidence="10" id="KW-0902">Two-component regulatory system</keyword>
<dbReference type="EMBL" id="ACKZ01000007">
    <property type="protein sequence ID" value="EEW38138.1"/>
    <property type="molecule type" value="Genomic_DNA"/>
</dbReference>
<evidence type="ECO:0000256" key="6">
    <source>
        <dbReference type="ARBA" id="ARBA00022741"/>
    </source>
</evidence>
<comment type="caution">
    <text evidence="15">The sequence shown here is derived from an EMBL/GenBank/DDBJ whole genome shotgun (WGS) entry which is preliminary data.</text>
</comment>
<dbReference type="eggNOG" id="COG2972">
    <property type="taxonomic scope" value="Bacteria"/>
</dbReference>
<name>C8NDY6_9LACT</name>
<dbReference type="RefSeq" id="WP_005605057.1">
    <property type="nucleotide sequence ID" value="NZ_CP102283.1"/>
</dbReference>
<dbReference type="EC" id="2.7.3.-" evidence="15"/>
<keyword evidence="5 12" id="KW-0812">Transmembrane</keyword>
<evidence type="ECO:0000256" key="1">
    <source>
        <dbReference type="ARBA" id="ARBA00004651"/>
    </source>
</evidence>
<dbReference type="Gene3D" id="3.30.565.10">
    <property type="entry name" value="Histidine kinase-like ATPase, C-terminal domain"/>
    <property type="match status" value="1"/>
</dbReference>
<reference evidence="15 16" key="1">
    <citation type="submission" date="2009-08" db="EMBL/GenBank/DDBJ databases">
        <authorList>
            <person name="Muzny D."/>
            <person name="Qin X."/>
            <person name="Deng J."/>
            <person name="Jiang H."/>
            <person name="Liu Y."/>
            <person name="Qu J."/>
            <person name="Song X.-Z."/>
            <person name="Zhang L."/>
            <person name="Thornton R."/>
            <person name="Coyle M."/>
            <person name="Francisco L."/>
            <person name="Jackson L."/>
            <person name="Javaid M."/>
            <person name="Korchina V."/>
            <person name="Kovar C."/>
            <person name="Mata R."/>
            <person name="Mathew T."/>
            <person name="Ngo R."/>
            <person name="Nguyen L."/>
            <person name="Nguyen N."/>
            <person name="Okwuonu G."/>
            <person name="Ongeri F."/>
            <person name="Pham C."/>
            <person name="Simmons D."/>
            <person name="Wilczek-Boney K."/>
            <person name="Hale W."/>
            <person name="Jakkamsetti A."/>
            <person name="Pham P."/>
            <person name="Ruth R."/>
            <person name="San Lucas F."/>
            <person name="Warren J."/>
            <person name="Zhang J."/>
            <person name="Zhao Z."/>
            <person name="Zhou C."/>
            <person name="Zhu D."/>
            <person name="Lee S."/>
            <person name="Bess C."/>
            <person name="Blankenburg K."/>
            <person name="Forbes L."/>
            <person name="Fu Q."/>
            <person name="Gubbala S."/>
            <person name="Hirani K."/>
            <person name="Jayaseelan J.C."/>
            <person name="Lara F."/>
            <person name="Munidasa M."/>
            <person name="Palculict T."/>
            <person name="Patil S."/>
            <person name="Pu L.-L."/>
            <person name="Saada N."/>
            <person name="Tang L."/>
            <person name="Weissenberger G."/>
            <person name="Zhu Y."/>
            <person name="Hemphill L."/>
            <person name="Shang Y."/>
            <person name="Youmans B."/>
            <person name="Ayvaz T."/>
            <person name="Ross M."/>
            <person name="Santibanez J."/>
            <person name="Aqrawi P."/>
            <person name="Gross S."/>
            <person name="Joshi V."/>
            <person name="Fowler G."/>
            <person name="Nazareth L."/>
            <person name="Reid J."/>
            <person name="Worley K."/>
            <person name="Petrosino J."/>
            <person name="Highlander S."/>
            <person name="Gibbs R."/>
        </authorList>
    </citation>
    <scope>NUCLEOTIDE SEQUENCE [LARGE SCALE GENOMIC DNA]</scope>
    <source>
        <strain evidence="15 16">ATCC 49175</strain>
    </source>
</reference>
<dbReference type="InterPro" id="IPR050640">
    <property type="entry name" value="Bact_2-comp_sensor_kinase"/>
</dbReference>
<keyword evidence="9 12" id="KW-1133">Transmembrane helix</keyword>
<dbReference type="Proteomes" id="UP000005926">
    <property type="component" value="Unassembled WGS sequence"/>
</dbReference>
<dbReference type="InterPro" id="IPR010559">
    <property type="entry name" value="Sig_transdc_His_kin_internal"/>
</dbReference>
<comment type="subcellular location">
    <subcellularLocation>
        <location evidence="1">Cell membrane</location>
        <topology evidence="1">Multi-pass membrane protein</topology>
    </subcellularLocation>
</comment>
<evidence type="ECO:0000313" key="15">
    <source>
        <dbReference type="EMBL" id="EEW38138.1"/>
    </source>
</evidence>
<proteinExistence type="predicted"/>
<evidence type="ECO:0000256" key="5">
    <source>
        <dbReference type="ARBA" id="ARBA00022692"/>
    </source>
</evidence>
<dbReference type="SUPFAM" id="SSF55874">
    <property type="entry name" value="ATPase domain of HSP90 chaperone/DNA topoisomerase II/histidine kinase"/>
    <property type="match status" value="1"/>
</dbReference>
<evidence type="ECO:0000256" key="10">
    <source>
        <dbReference type="ARBA" id="ARBA00023012"/>
    </source>
</evidence>
<feature type="domain" description="Signal transduction histidine kinase internal region" evidence="14">
    <location>
        <begin position="340"/>
        <end position="417"/>
    </location>
</feature>
<dbReference type="PANTHER" id="PTHR34220">
    <property type="entry name" value="SENSOR HISTIDINE KINASE YPDA"/>
    <property type="match status" value="1"/>
</dbReference>
<evidence type="ECO:0000256" key="4">
    <source>
        <dbReference type="ARBA" id="ARBA00022679"/>
    </source>
</evidence>
<evidence type="ECO:0000256" key="7">
    <source>
        <dbReference type="ARBA" id="ARBA00022777"/>
    </source>
</evidence>
<keyword evidence="2" id="KW-1003">Cell membrane</keyword>
<dbReference type="PANTHER" id="PTHR34220:SF11">
    <property type="entry name" value="SENSOR PROTEIN KINASE HPTS"/>
    <property type="match status" value="1"/>
</dbReference>
<evidence type="ECO:0000256" key="8">
    <source>
        <dbReference type="ARBA" id="ARBA00022840"/>
    </source>
</evidence>
<dbReference type="InterPro" id="IPR036890">
    <property type="entry name" value="HATPase_C_sf"/>
</dbReference>
<dbReference type="Pfam" id="PF06580">
    <property type="entry name" value="His_kinase"/>
    <property type="match status" value="1"/>
</dbReference>
<dbReference type="GeneID" id="78411602"/>
<keyword evidence="4 15" id="KW-0808">Transferase</keyword>
<evidence type="ECO:0000313" key="16">
    <source>
        <dbReference type="Proteomes" id="UP000005926"/>
    </source>
</evidence>